<evidence type="ECO:0000256" key="4">
    <source>
        <dbReference type="ARBA" id="ARBA00023136"/>
    </source>
</evidence>
<feature type="transmembrane region" description="Helical" evidence="5">
    <location>
        <begin position="230"/>
        <end position="247"/>
    </location>
</feature>
<feature type="transmembrane region" description="Helical" evidence="5">
    <location>
        <begin position="96"/>
        <end position="114"/>
    </location>
</feature>
<dbReference type="Proteomes" id="UP000241618">
    <property type="component" value="Unassembled WGS sequence"/>
</dbReference>
<evidence type="ECO:0000313" key="10">
    <source>
        <dbReference type="Proteomes" id="UP000241618"/>
    </source>
</evidence>
<dbReference type="PANTHER" id="PTHR37422:SF17">
    <property type="entry name" value="O-ANTIGEN LIGASE"/>
    <property type="match status" value="1"/>
</dbReference>
<feature type="transmembrane region" description="Helical" evidence="5">
    <location>
        <begin position="16"/>
        <end position="35"/>
    </location>
</feature>
<feature type="transmembrane region" description="Helical" evidence="5">
    <location>
        <begin position="41"/>
        <end position="59"/>
    </location>
</feature>
<evidence type="ECO:0000313" key="9">
    <source>
        <dbReference type="Proteomes" id="UP000241405"/>
    </source>
</evidence>
<keyword evidence="4 5" id="KW-0472">Membrane</keyword>
<evidence type="ECO:0000313" key="7">
    <source>
        <dbReference type="EMBL" id="PSU25243.1"/>
    </source>
</evidence>
<keyword evidence="3 5" id="KW-1133">Transmembrane helix</keyword>
<evidence type="ECO:0000313" key="8">
    <source>
        <dbReference type="EMBL" id="PSU52015.1"/>
    </source>
</evidence>
<dbReference type="InterPro" id="IPR051533">
    <property type="entry name" value="WaaL-like"/>
</dbReference>
<reference evidence="9 10" key="1">
    <citation type="submission" date="2018-03" db="EMBL/GenBank/DDBJ databases">
        <title>Whole genome sequencing of Histamine producing bacteria.</title>
        <authorList>
            <person name="Butler K."/>
        </authorList>
    </citation>
    <scope>NUCLEOTIDE SEQUENCE [LARGE SCALE GENOMIC DNA]</scope>
    <source>
        <strain evidence="8 10">FS-6.1</strain>
        <strain evidence="7 9">FS-6.2</strain>
    </source>
</reference>
<feature type="transmembrane region" description="Helical" evidence="5">
    <location>
        <begin position="153"/>
        <end position="173"/>
    </location>
</feature>
<dbReference type="Pfam" id="PF04932">
    <property type="entry name" value="Wzy_C"/>
    <property type="match status" value="1"/>
</dbReference>
<keyword evidence="9" id="KW-1185">Reference proteome</keyword>
<protein>
    <submittedName>
        <fullName evidence="8">Ligase</fullName>
    </submittedName>
</protein>
<accession>A0A2T3JSD1</accession>
<keyword evidence="2 5" id="KW-0812">Transmembrane</keyword>
<dbReference type="EMBL" id="PYMO01000008">
    <property type="protein sequence ID" value="PSU25243.1"/>
    <property type="molecule type" value="Genomic_DNA"/>
</dbReference>
<dbReference type="InterPro" id="IPR007016">
    <property type="entry name" value="O-antigen_ligase-rel_domated"/>
</dbReference>
<evidence type="ECO:0000259" key="6">
    <source>
        <dbReference type="Pfam" id="PF04932"/>
    </source>
</evidence>
<feature type="transmembrane region" description="Helical" evidence="5">
    <location>
        <begin position="201"/>
        <end position="218"/>
    </location>
</feature>
<feature type="transmembrane region" description="Helical" evidence="5">
    <location>
        <begin position="360"/>
        <end position="379"/>
    </location>
</feature>
<evidence type="ECO:0000256" key="5">
    <source>
        <dbReference type="SAM" id="Phobius"/>
    </source>
</evidence>
<dbReference type="AlphaFoldDB" id="A0A2T3JSD1"/>
<name>A0A2T3JSD1_PHOPO</name>
<dbReference type="Proteomes" id="UP000241405">
    <property type="component" value="Unassembled WGS sequence"/>
</dbReference>
<dbReference type="GO" id="GO:0016020">
    <property type="term" value="C:membrane"/>
    <property type="evidence" value="ECO:0007669"/>
    <property type="project" value="UniProtKB-SubCell"/>
</dbReference>
<gene>
    <name evidence="8" type="ORF">C9J18_11210</name>
    <name evidence="7" type="ORF">CTM96_09915</name>
</gene>
<evidence type="ECO:0000256" key="3">
    <source>
        <dbReference type="ARBA" id="ARBA00022989"/>
    </source>
</evidence>
<feature type="transmembrane region" description="Helical" evidence="5">
    <location>
        <begin position="119"/>
        <end position="141"/>
    </location>
</feature>
<feature type="transmembrane region" description="Helical" evidence="5">
    <location>
        <begin position="71"/>
        <end position="90"/>
    </location>
</feature>
<proteinExistence type="predicted"/>
<dbReference type="EMBL" id="PYMP01000009">
    <property type="protein sequence ID" value="PSU52015.1"/>
    <property type="molecule type" value="Genomic_DNA"/>
</dbReference>
<dbReference type="PANTHER" id="PTHR37422">
    <property type="entry name" value="TEICHURONIC ACID BIOSYNTHESIS PROTEIN TUAE"/>
    <property type="match status" value="1"/>
</dbReference>
<keyword evidence="8" id="KW-0436">Ligase</keyword>
<sequence>MMKSLIIEINMFKKHLINGLILLPFIWLSTGMLILRNGDKTMVAMIIISVITTLLVYGLTTLKNNISTNKLLWLLFIICGYFLFSYYYHGLSSREIRSFIAATLLVAIFPSSLLTKKVIITLTVISAVISFCFAYFCMIYMHWSRDAWPINAIPYGTLIAGISVIALSLCLTLTNYKEKAVTFLAFILSSYGLIITESRGVWLGFIFALAVIFIVFITTKKIKITWRSTVITLILIIGVSIMSKPLITQRVSQTQQEYSDITSGDLNTSFGLRLQMWQSAPMIIEHHELLGQGNQYLQVLDKLYDQKRISNYLYINQPPHFHNQYVDYVVKKGIVGLILLLCLLILPLRLLKNTSTLQRYITISLVSLFAVAALTDVPLNHGQTIFMYIFWLGCFTTTSNNEHADND</sequence>
<comment type="caution">
    <text evidence="8">The sequence shown here is derived from an EMBL/GenBank/DDBJ whole genome shotgun (WGS) entry which is preliminary data.</text>
</comment>
<dbReference type="GO" id="GO:0016874">
    <property type="term" value="F:ligase activity"/>
    <property type="evidence" value="ECO:0007669"/>
    <property type="project" value="UniProtKB-KW"/>
</dbReference>
<feature type="transmembrane region" description="Helical" evidence="5">
    <location>
        <begin position="180"/>
        <end position="195"/>
    </location>
</feature>
<feature type="domain" description="O-antigen ligase-related" evidence="6">
    <location>
        <begin position="184"/>
        <end position="341"/>
    </location>
</feature>
<evidence type="ECO:0000256" key="1">
    <source>
        <dbReference type="ARBA" id="ARBA00004141"/>
    </source>
</evidence>
<organism evidence="8 10">
    <name type="scientific">Photobacterium phosphoreum</name>
    <dbReference type="NCBI Taxonomy" id="659"/>
    <lineage>
        <taxon>Bacteria</taxon>
        <taxon>Pseudomonadati</taxon>
        <taxon>Pseudomonadota</taxon>
        <taxon>Gammaproteobacteria</taxon>
        <taxon>Vibrionales</taxon>
        <taxon>Vibrionaceae</taxon>
        <taxon>Photobacterium</taxon>
    </lineage>
</organism>
<comment type="subcellular location">
    <subcellularLocation>
        <location evidence="1">Membrane</location>
        <topology evidence="1">Multi-pass membrane protein</topology>
    </subcellularLocation>
</comment>
<evidence type="ECO:0000256" key="2">
    <source>
        <dbReference type="ARBA" id="ARBA00022692"/>
    </source>
</evidence>
<feature type="transmembrane region" description="Helical" evidence="5">
    <location>
        <begin position="328"/>
        <end position="348"/>
    </location>
</feature>